<organism evidence="6 7">
    <name type="scientific">Gordonia insulae</name>
    <dbReference type="NCBI Taxonomy" id="2420509"/>
    <lineage>
        <taxon>Bacteria</taxon>
        <taxon>Bacillati</taxon>
        <taxon>Actinomycetota</taxon>
        <taxon>Actinomycetes</taxon>
        <taxon>Mycobacteriales</taxon>
        <taxon>Gordoniaceae</taxon>
        <taxon>Gordonia</taxon>
    </lineage>
</organism>
<dbReference type="Pfam" id="PF01126">
    <property type="entry name" value="Heme_oxygenase"/>
    <property type="match status" value="1"/>
</dbReference>
<dbReference type="GO" id="GO:0046872">
    <property type="term" value="F:metal ion binding"/>
    <property type="evidence" value="ECO:0007669"/>
    <property type="project" value="UniProtKB-KW"/>
</dbReference>
<evidence type="ECO:0000313" key="7">
    <source>
        <dbReference type="Proteomes" id="UP000271469"/>
    </source>
</evidence>
<reference evidence="6 7" key="1">
    <citation type="submission" date="2018-11" db="EMBL/GenBank/DDBJ databases">
        <title>Gordonia insulae sp. nov., isolated from an island soil.</title>
        <authorList>
            <person name="Kim Y.S."/>
            <person name="Kim S.B."/>
        </authorList>
    </citation>
    <scope>NUCLEOTIDE SEQUENCE [LARGE SCALE GENOMIC DNA]</scope>
    <source>
        <strain evidence="6 7">MMS17-SY073</strain>
    </source>
</reference>
<dbReference type="GO" id="GO:0042167">
    <property type="term" value="P:heme catabolic process"/>
    <property type="evidence" value="ECO:0007669"/>
    <property type="project" value="TreeGrafter"/>
</dbReference>
<dbReference type="InterPro" id="IPR002051">
    <property type="entry name" value="Haem_Oase"/>
</dbReference>
<dbReference type="SUPFAM" id="SSF48613">
    <property type="entry name" value="Heme oxygenase-like"/>
    <property type="match status" value="1"/>
</dbReference>
<evidence type="ECO:0000256" key="3">
    <source>
        <dbReference type="ARBA" id="ARBA00023004"/>
    </source>
</evidence>
<dbReference type="KEGG" id="gom:D7316_00195"/>
<dbReference type="PANTHER" id="PTHR10720:SF0">
    <property type="entry name" value="HEME OXYGENASE"/>
    <property type="match status" value="1"/>
</dbReference>
<dbReference type="InterPro" id="IPR016053">
    <property type="entry name" value="Haem_Oase-like"/>
</dbReference>
<dbReference type="PANTHER" id="PTHR10720">
    <property type="entry name" value="HEME OXYGENASE"/>
    <property type="match status" value="1"/>
</dbReference>
<dbReference type="Gene3D" id="1.20.910.10">
    <property type="entry name" value="Heme oxygenase-like"/>
    <property type="match status" value="1"/>
</dbReference>
<dbReference type="EC" id="1.14.14.18" evidence="6"/>
<feature type="binding site" description="axial binding residue" evidence="5">
    <location>
        <position position="32"/>
    </location>
    <ligand>
        <name>heme b</name>
        <dbReference type="ChEBI" id="CHEBI:60344"/>
    </ligand>
    <ligandPart>
        <name>Fe</name>
        <dbReference type="ChEBI" id="CHEBI:18248"/>
    </ligandPart>
</feature>
<protein>
    <submittedName>
        <fullName evidence="6">Heme oxygenase</fullName>
        <ecNumber evidence="6">1.14.14.18</ecNumber>
    </submittedName>
</protein>
<dbReference type="CDD" id="cd19165">
    <property type="entry name" value="HemeO"/>
    <property type="match status" value="1"/>
</dbReference>
<dbReference type="GO" id="GO:0020037">
    <property type="term" value="F:heme binding"/>
    <property type="evidence" value="ECO:0007669"/>
    <property type="project" value="TreeGrafter"/>
</dbReference>
<accession>A0A3G8JEP9</accession>
<dbReference type="PIRSF" id="PIRSF000343">
    <property type="entry name" value="Haem_Oase"/>
    <property type="match status" value="1"/>
</dbReference>
<proteinExistence type="predicted"/>
<keyword evidence="1 4" id="KW-0349">Heme</keyword>
<dbReference type="GO" id="GO:0006979">
    <property type="term" value="P:response to oxidative stress"/>
    <property type="evidence" value="ECO:0007669"/>
    <property type="project" value="TreeGrafter"/>
</dbReference>
<sequence length="220" mass="24340">MTTTPEDARRLVHAEPARPLSEDLRAATAVAHDRAERATFVDDLMSGRLDALGYRRMAEQLYFVYRALETVGDELSGDDVAGPVVDERLRRLPRLGADLATLGVDPSAVIPLPGVRAYVAAIEATRDDPARFVALHYTRYLGDLSGGQVIRSRMKLHYGLTDDALTFYVFDDIDKLKRYKDAYRDTLDALPLDEAQAAALVEEAVAAFGHNERMFAELTG</sequence>
<gene>
    <name evidence="6" type="primary">hmuO</name>
    <name evidence="6" type="ORF">D7316_00195</name>
</gene>
<dbReference type="GO" id="GO:0006788">
    <property type="term" value="P:heme oxidation"/>
    <property type="evidence" value="ECO:0007669"/>
    <property type="project" value="InterPro"/>
</dbReference>
<keyword evidence="7" id="KW-1185">Reference proteome</keyword>
<evidence type="ECO:0000313" key="6">
    <source>
        <dbReference type="EMBL" id="AZG43626.1"/>
    </source>
</evidence>
<dbReference type="GO" id="GO:0004392">
    <property type="term" value="F:heme oxygenase (decyclizing) activity"/>
    <property type="evidence" value="ECO:0007669"/>
    <property type="project" value="UniProtKB-EC"/>
</dbReference>
<evidence type="ECO:0000256" key="1">
    <source>
        <dbReference type="ARBA" id="ARBA00022617"/>
    </source>
</evidence>
<keyword evidence="6" id="KW-0560">Oxidoreductase</keyword>
<dbReference type="EMBL" id="CP033972">
    <property type="protein sequence ID" value="AZG43626.1"/>
    <property type="molecule type" value="Genomic_DNA"/>
</dbReference>
<dbReference type="RefSeq" id="WP_124706637.1">
    <property type="nucleotide sequence ID" value="NZ_CP033972.1"/>
</dbReference>
<name>A0A3G8JEP9_9ACTN</name>
<dbReference type="PRINTS" id="PR00088">
    <property type="entry name" value="HAEMOXYGNASE"/>
</dbReference>
<dbReference type="OrthoDB" id="5493802at2"/>
<dbReference type="InterPro" id="IPR016084">
    <property type="entry name" value="Haem_Oase-like_multi-hlx"/>
</dbReference>
<keyword evidence="3 5" id="KW-0408">Iron</keyword>
<feature type="binding site" evidence="4">
    <location>
        <position position="137"/>
    </location>
    <ligand>
        <name>heme b</name>
        <dbReference type="ChEBI" id="CHEBI:60344"/>
    </ligand>
</feature>
<feature type="binding site" evidence="4">
    <location>
        <position position="25"/>
    </location>
    <ligand>
        <name>heme b</name>
        <dbReference type="ChEBI" id="CHEBI:60344"/>
    </ligand>
</feature>
<dbReference type="AlphaFoldDB" id="A0A3G8JEP9"/>
<feature type="binding site" evidence="4">
    <location>
        <position position="184"/>
    </location>
    <ligand>
        <name>heme b</name>
        <dbReference type="ChEBI" id="CHEBI:60344"/>
    </ligand>
</feature>
<evidence type="ECO:0000256" key="2">
    <source>
        <dbReference type="ARBA" id="ARBA00022723"/>
    </source>
</evidence>
<dbReference type="Proteomes" id="UP000271469">
    <property type="component" value="Chromosome"/>
</dbReference>
<keyword evidence="2 5" id="KW-0479">Metal-binding</keyword>
<evidence type="ECO:0000256" key="4">
    <source>
        <dbReference type="PIRSR" id="PIRSR000343-1"/>
    </source>
</evidence>
<evidence type="ECO:0000256" key="5">
    <source>
        <dbReference type="PIRSR" id="PIRSR000343-2"/>
    </source>
</evidence>